<feature type="domain" description="C2H2-type" evidence="5">
    <location>
        <begin position="380"/>
        <end position="407"/>
    </location>
</feature>
<dbReference type="Pfam" id="PF21549">
    <property type="entry name" value="PRDM2_PR"/>
    <property type="match status" value="1"/>
</dbReference>
<dbReference type="InterPro" id="IPR036236">
    <property type="entry name" value="Znf_C2H2_sf"/>
</dbReference>
<dbReference type="Gene3D" id="3.30.160.60">
    <property type="entry name" value="Classic Zinc Finger"/>
    <property type="match status" value="3"/>
</dbReference>
<feature type="compositionally biased region" description="Polar residues" evidence="4">
    <location>
        <begin position="150"/>
        <end position="165"/>
    </location>
</feature>
<dbReference type="InterPro" id="IPR046341">
    <property type="entry name" value="SET_dom_sf"/>
</dbReference>
<dbReference type="RefSeq" id="XP_005098240.3">
    <property type="nucleotide sequence ID" value="XM_005098183.3"/>
</dbReference>
<evidence type="ECO:0000313" key="7">
    <source>
        <dbReference type="RefSeq" id="XP_005098240.3"/>
    </source>
</evidence>
<dbReference type="Gene3D" id="2.170.270.10">
    <property type="entry name" value="SET domain"/>
    <property type="match status" value="1"/>
</dbReference>
<evidence type="ECO:0000256" key="2">
    <source>
        <dbReference type="ARBA" id="ARBA00023163"/>
    </source>
</evidence>
<dbReference type="InterPro" id="IPR013087">
    <property type="entry name" value="Znf_C2H2_type"/>
</dbReference>
<gene>
    <name evidence="7" type="primary">LOC101858710</name>
</gene>
<dbReference type="PROSITE" id="PS00028">
    <property type="entry name" value="ZINC_FINGER_C2H2_1"/>
    <property type="match status" value="3"/>
</dbReference>
<reference evidence="7" key="1">
    <citation type="submission" date="2025-08" db="UniProtKB">
        <authorList>
            <consortium name="RefSeq"/>
        </authorList>
    </citation>
    <scope>IDENTIFICATION</scope>
</reference>
<evidence type="ECO:0000259" key="5">
    <source>
        <dbReference type="PROSITE" id="PS50157"/>
    </source>
</evidence>
<evidence type="ECO:0000313" key="6">
    <source>
        <dbReference type="Proteomes" id="UP000694888"/>
    </source>
</evidence>
<dbReference type="PANTHER" id="PTHR16515">
    <property type="entry name" value="PR DOMAIN ZINC FINGER PROTEIN"/>
    <property type="match status" value="1"/>
</dbReference>
<feature type="domain" description="C2H2-type" evidence="5">
    <location>
        <begin position="408"/>
        <end position="435"/>
    </location>
</feature>
<dbReference type="PANTHER" id="PTHR16515:SF21">
    <property type="entry name" value="PR DOMAIN ZINC FINGER PROTEIN 13"/>
    <property type="match status" value="1"/>
</dbReference>
<evidence type="ECO:0000256" key="1">
    <source>
        <dbReference type="ARBA" id="ARBA00023015"/>
    </source>
</evidence>
<dbReference type="Proteomes" id="UP000694888">
    <property type="component" value="Unplaced"/>
</dbReference>
<dbReference type="SUPFAM" id="SSF57667">
    <property type="entry name" value="beta-beta-alpha zinc fingers"/>
    <property type="match status" value="2"/>
</dbReference>
<keyword evidence="3" id="KW-0863">Zinc-finger</keyword>
<evidence type="ECO:0000256" key="3">
    <source>
        <dbReference type="PROSITE-ProRule" id="PRU00042"/>
    </source>
</evidence>
<evidence type="ECO:0000256" key="4">
    <source>
        <dbReference type="SAM" id="MobiDB-lite"/>
    </source>
</evidence>
<feature type="region of interest" description="Disordered" evidence="4">
    <location>
        <begin position="132"/>
        <end position="208"/>
    </location>
</feature>
<dbReference type="GeneID" id="101858710"/>
<dbReference type="InterPro" id="IPR050331">
    <property type="entry name" value="Zinc_finger"/>
</dbReference>
<feature type="domain" description="C2H2-type" evidence="5">
    <location>
        <begin position="437"/>
        <end position="460"/>
    </location>
</feature>
<name>A0ABM0JP49_APLCA</name>
<protein>
    <submittedName>
        <fullName evidence="7">Zinc finger protein 574</fullName>
    </submittedName>
</protein>
<keyword evidence="6" id="KW-1185">Reference proteome</keyword>
<dbReference type="InterPro" id="IPR001214">
    <property type="entry name" value="SET_dom"/>
</dbReference>
<keyword evidence="2" id="KW-0804">Transcription</keyword>
<dbReference type="SMART" id="SM00355">
    <property type="entry name" value="ZnF_C2H2"/>
    <property type="match status" value="4"/>
</dbReference>
<feature type="region of interest" description="Disordered" evidence="4">
    <location>
        <begin position="453"/>
        <end position="515"/>
    </location>
</feature>
<feature type="compositionally biased region" description="Pro residues" evidence="4">
    <location>
        <begin position="331"/>
        <end position="340"/>
    </location>
</feature>
<organism evidence="6 7">
    <name type="scientific">Aplysia californica</name>
    <name type="common">California sea hare</name>
    <dbReference type="NCBI Taxonomy" id="6500"/>
    <lineage>
        <taxon>Eukaryota</taxon>
        <taxon>Metazoa</taxon>
        <taxon>Spiralia</taxon>
        <taxon>Lophotrochozoa</taxon>
        <taxon>Mollusca</taxon>
        <taxon>Gastropoda</taxon>
        <taxon>Heterobranchia</taxon>
        <taxon>Euthyneura</taxon>
        <taxon>Tectipleura</taxon>
        <taxon>Aplysiida</taxon>
        <taxon>Aplysioidea</taxon>
        <taxon>Aplysiidae</taxon>
        <taxon>Aplysia</taxon>
    </lineage>
</organism>
<dbReference type="Pfam" id="PF00096">
    <property type="entry name" value="zf-C2H2"/>
    <property type="match status" value="3"/>
</dbReference>
<proteinExistence type="predicted"/>
<feature type="region of interest" description="Disordered" evidence="4">
    <location>
        <begin position="318"/>
        <end position="349"/>
    </location>
</feature>
<sequence>MEVMPGGTTTRGWVKDMRTARDRHEQNVHLVRDGDRVLVRTMKHIQAGEALCLWYSDELALEVGVPILTPSNIRGYQDYECTHCRAVFRHPNTLKSHMMHRCLTSTVVLTQPSTPLVPFQLLLQTISRPAPESLASDAASHSGPLPAHDTQPQRTKSAGLLTNATKRAANDSEAEEEYSHKSAFKAPSSRLQQKDSVSDEGLMTPDSSTDKQAAVLNLSLRNGLMNAAGMSVPNSNGYVQHWGAMAAQQNAFLARRFHVPYNYNPHVQPYFPLQPHFHNFGLQFLQYARPPQPRCEVSSLGPLLETANCNDVMPLLPTPRESKSEVVPQRAPRPCPPPSLSPSTRQTRSVNPYGINLPSDKEPLDLLPQAYFANKSKRGHLCLYCGKLYSRKYGLKIHMRTHNGYKPLKCKICSRPFGDPSNLNKHVRLHAQGDTPYRCDYCGKVLVRRRDLERHVKSRHPMGNLQTADDLARRQEGEEGGEEEEEELSLDSSSVSVDSHEEDEESVNITEPITP</sequence>
<feature type="compositionally biased region" description="Acidic residues" evidence="4">
    <location>
        <begin position="478"/>
        <end position="489"/>
    </location>
</feature>
<dbReference type="PROSITE" id="PS50157">
    <property type="entry name" value="ZINC_FINGER_C2H2_2"/>
    <property type="match status" value="3"/>
</dbReference>
<accession>A0ABM0JP49</accession>
<keyword evidence="1" id="KW-0805">Transcription regulation</keyword>
<keyword evidence="3" id="KW-0479">Metal-binding</keyword>
<keyword evidence="3" id="KW-0862">Zinc</keyword>